<dbReference type="AlphaFoldDB" id="A0A0F9E9Y1"/>
<dbReference type="Pfam" id="PF13585">
    <property type="entry name" value="CHU_C"/>
    <property type="match status" value="1"/>
</dbReference>
<feature type="region of interest" description="Disordered" evidence="1">
    <location>
        <begin position="1"/>
        <end position="30"/>
    </location>
</feature>
<dbReference type="EMBL" id="LAZR01028303">
    <property type="protein sequence ID" value="KKL63021.1"/>
    <property type="molecule type" value="Genomic_DNA"/>
</dbReference>
<dbReference type="SMART" id="SM00089">
    <property type="entry name" value="PKD"/>
    <property type="match status" value="2"/>
</dbReference>
<dbReference type="InterPro" id="IPR000601">
    <property type="entry name" value="PKD_dom"/>
</dbReference>
<dbReference type="Gene3D" id="2.60.40.10">
    <property type="entry name" value="Immunoglobulins"/>
    <property type="match status" value="2"/>
</dbReference>
<evidence type="ECO:0000313" key="3">
    <source>
        <dbReference type="EMBL" id="KKL63021.1"/>
    </source>
</evidence>
<accession>A0A0F9E9Y1</accession>
<dbReference type="CDD" id="cd00146">
    <property type="entry name" value="PKD"/>
    <property type="match status" value="2"/>
</dbReference>
<dbReference type="InterPro" id="IPR013783">
    <property type="entry name" value="Ig-like_fold"/>
</dbReference>
<reference evidence="3" key="1">
    <citation type="journal article" date="2015" name="Nature">
        <title>Complex archaea that bridge the gap between prokaryotes and eukaryotes.</title>
        <authorList>
            <person name="Spang A."/>
            <person name="Saw J.H."/>
            <person name="Jorgensen S.L."/>
            <person name="Zaremba-Niedzwiedzka K."/>
            <person name="Martijn J."/>
            <person name="Lind A.E."/>
            <person name="van Eijk R."/>
            <person name="Schleper C."/>
            <person name="Guy L."/>
            <person name="Ettema T.J."/>
        </authorList>
    </citation>
    <scope>NUCLEOTIDE SEQUENCE</scope>
</reference>
<dbReference type="PROSITE" id="PS50093">
    <property type="entry name" value="PKD"/>
    <property type="match status" value="2"/>
</dbReference>
<name>A0A0F9E9Y1_9ZZZZ</name>
<dbReference type="InterPro" id="IPR022409">
    <property type="entry name" value="PKD/Chitinase_dom"/>
</dbReference>
<feature type="non-terminal residue" evidence="3">
    <location>
        <position position="1"/>
    </location>
</feature>
<dbReference type="SUPFAM" id="SSF49299">
    <property type="entry name" value="PKD domain"/>
    <property type="match status" value="2"/>
</dbReference>
<organism evidence="3">
    <name type="scientific">marine sediment metagenome</name>
    <dbReference type="NCBI Taxonomy" id="412755"/>
    <lineage>
        <taxon>unclassified sequences</taxon>
        <taxon>metagenomes</taxon>
        <taxon>ecological metagenomes</taxon>
    </lineage>
</organism>
<sequence>GIIREEGTAGGESEEIGNQENESESKENNAKKSEIVVVKAGFSASHLEGCSPLAVNFENTSENAIKYAWIFSDGGSSAERDPSYVFDEPGMYPVLLKIKGSDGLEYSTQQTIQVFESPKALFEMDDVMDLSNNQPVYFYNYSRGAEYFKWDFGDNQQSILTEPIHYYDQPGSYNVKLKVWTANQCFDSLIIHNAFTGPESKISFPNAFTPNMSGPTGGYYEINDFNNTIFHPVISGELIEYQLKIFNRHGLQIFESNDISYGWDGYYQEKLAAQAVYIWKARGKFSNGKTFVKSGDITLIRQY</sequence>
<evidence type="ECO:0000256" key="1">
    <source>
        <dbReference type="SAM" id="MobiDB-lite"/>
    </source>
</evidence>
<gene>
    <name evidence="3" type="ORF">LCGC14_2179320</name>
</gene>
<feature type="domain" description="PKD" evidence="2">
    <location>
        <begin position="148"/>
        <end position="179"/>
    </location>
</feature>
<dbReference type="InterPro" id="IPR035986">
    <property type="entry name" value="PKD_dom_sf"/>
</dbReference>
<dbReference type="Pfam" id="PF18911">
    <property type="entry name" value="PKD_4"/>
    <property type="match status" value="2"/>
</dbReference>
<evidence type="ECO:0000259" key="2">
    <source>
        <dbReference type="PROSITE" id="PS50093"/>
    </source>
</evidence>
<proteinExistence type="predicted"/>
<feature type="domain" description="PKD" evidence="2">
    <location>
        <begin position="58"/>
        <end position="121"/>
    </location>
</feature>
<comment type="caution">
    <text evidence="3">The sequence shown here is derived from an EMBL/GenBank/DDBJ whole genome shotgun (WGS) entry which is preliminary data.</text>
</comment>
<protein>
    <recommendedName>
        <fullName evidence="2">PKD domain-containing protein</fullName>
    </recommendedName>
</protein>